<dbReference type="SUPFAM" id="SSF56228">
    <property type="entry name" value="Aldehyde ferredoxin oxidoreductase, N-terminal domain"/>
    <property type="match status" value="1"/>
</dbReference>
<dbReference type="Gene3D" id="3.60.9.10">
    <property type="entry name" value="Aldehyde ferredoxin oxidoreductase, N-terminal domain"/>
    <property type="match status" value="1"/>
</dbReference>
<dbReference type="InterPro" id="IPR051919">
    <property type="entry name" value="W-dependent_AOR"/>
</dbReference>
<keyword evidence="5" id="KW-0560">Oxidoreductase</keyword>
<dbReference type="GO" id="GO:0016625">
    <property type="term" value="F:oxidoreductase activity, acting on the aldehyde or oxo group of donors, iron-sulfur protein as acceptor"/>
    <property type="evidence" value="ECO:0007669"/>
    <property type="project" value="InterPro"/>
</dbReference>
<dbReference type="EMBL" id="ASHL01000010">
    <property type="protein sequence ID" value="EPD12407.1"/>
    <property type="molecule type" value="Genomic_DNA"/>
</dbReference>
<evidence type="ECO:0000256" key="1">
    <source>
        <dbReference type="ARBA" id="ARBA00001966"/>
    </source>
</evidence>
<dbReference type="Pfam" id="PF01314">
    <property type="entry name" value="AFOR_C"/>
    <property type="match status" value="1"/>
</dbReference>
<dbReference type="SUPFAM" id="SSF48310">
    <property type="entry name" value="Aldehyde ferredoxin oxidoreductase, C-terminal domains"/>
    <property type="match status" value="1"/>
</dbReference>
<evidence type="ECO:0000313" key="11">
    <source>
        <dbReference type="Proteomes" id="UP000015462"/>
    </source>
</evidence>
<protein>
    <submittedName>
        <fullName evidence="10">Aldehyde ferredoxin oxidoreductase</fullName>
    </submittedName>
</protein>
<comment type="cofactor">
    <cofactor evidence="8">
        <name>tungstopterin</name>
        <dbReference type="ChEBI" id="CHEBI:30402"/>
    </cofactor>
</comment>
<dbReference type="Proteomes" id="UP000015462">
    <property type="component" value="Unassembled WGS sequence"/>
</dbReference>
<comment type="cofactor">
    <cofactor evidence="1">
        <name>[4Fe-4S] cluster</name>
        <dbReference type="ChEBI" id="CHEBI:49883"/>
    </cofactor>
</comment>
<comment type="caution">
    <text evidence="10">The sequence shown here is derived from an EMBL/GenBank/DDBJ whole genome shotgun (WGS) entry which is preliminary data.</text>
</comment>
<evidence type="ECO:0000256" key="7">
    <source>
        <dbReference type="ARBA" id="ARBA00023014"/>
    </source>
</evidence>
<dbReference type="GO" id="GO:0051539">
    <property type="term" value="F:4 iron, 4 sulfur cluster binding"/>
    <property type="evidence" value="ECO:0007669"/>
    <property type="project" value="UniProtKB-KW"/>
</dbReference>
<evidence type="ECO:0000256" key="4">
    <source>
        <dbReference type="ARBA" id="ARBA00022723"/>
    </source>
</evidence>
<evidence type="ECO:0000256" key="8">
    <source>
        <dbReference type="ARBA" id="ARBA00049934"/>
    </source>
</evidence>
<dbReference type="Pfam" id="PF02730">
    <property type="entry name" value="AFOR_N"/>
    <property type="match status" value="1"/>
</dbReference>
<dbReference type="GO" id="GO:0009055">
    <property type="term" value="F:electron transfer activity"/>
    <property type="evidence" value="ECO:0007669"/>
    <property type="project" value="InterPro"/>
</dbReference>
<keyword evidence="4" id="KW-0479">Metal-binding</keyword>
<dbReference type="PANTHER" id="PTHR30038:SF0">
    <property type="entry name" value="TUNGSTEN-CONTAINING ALDEHYDE FERREDOXIN OXIDOREDUCTASE"/>
    <property type="match status" value="1"/>
</dbReference>
<evidence type="ECO:0000256" key="2">
    <source>
        <dbReference type="ARBA" id="ARBA00011032"/>
    </source>
</evidence>
<keyword evidence="11" id="KW-1185">Reference proteome</keyword>
<dbReference type="RefSeq" id="WP_015006918.1">
    <property type="nucleotide sequence ID" value="NZ_FQZJ01000001.1"/>
</dbReference>
<dbReference type="InterPro" id="IPR013983">
    <property type="entry name" value="Ald_Fedxn_OxRdtase_N"/>
</dbReference>
<sequence>MSWTKKVLRINLTNRTSSEEPLNMEWAELYLGQRGLATKYLTEEVDPTVEPLAPENKLYMVTGPLTGTMASTGGRYSCVTKSPLTNALACSNSGGFFGNEMKCAGWDMIILEGKASSPVYISIVDEKCEILPADEIWGKSVWEADEWLHNKHQDPQLRIAAIGLPGEKGNLYSAIVNDLHRAAGRSGVGAVMGSKNVKAVTLRGSKGVGNIKDPKRFFEATNKAKKIIADSEMTQGLSALGTNVMMNHMNEVGALPARNWQDSTFDNAPKLSSEAMAVPRESDGKPNLTRNAGCFACTISCGRISTIDPEHFSIKNRDDIHKHFKGNSGGNEYEAAWALGCDTGVDDLDAVTYANFVCNEQALDPISAGATIAAAMELYELGILTKEDTGGIEMNFGNAEAMVECIELIAKHEGFGQELAQSSLRFCEKYGRPDLAIVVKGQEFPAYDARAVKGMGLGYATSNRGACHVRGYTNGSETAGIPFKTDPLAYEGKAELLMAFQDTTSVFDSAGICTFSSFAQGIEEVAEQIDAACEGDWTAERLGQLGERVWNLEREFNNNAGFTAADDTLPPRLLSEPVKAGPAKGEVCELDRMLPEYYEVRGWNQDGTLKEATKQRLSL</sequence>
<gene>
    <name evidence="10" type="ORF">L196_09814</name>
</gene>
<dbReference type="InterPro" id="IPR013985">
    <property type="entry name" value="Ald_Fedxn_OxRdtase_dom3"/>
</dbReference>
<organism evidence="10 11">
    <name type="scientific">Cycloclasticus pugetii</name>
    <dbReference type="NCBI Taxonomy" id="34068"/>
    <lineage>
        <taxon>Bacteria</taxon>
        <taxon>Pseudomonadati</taxon>
        <taxon>Pseudomonadota</taxon>
        <taxon>Gammaproteobacteria</taxon>
        <taxon>Thiotrichales</taxon>
        <taxon>Piscirickettsiaceae</taxon>
        <taxon>Cycloclasticus</taxon>
    </lineage>
</organism>
<dbReference type="InterPro" id="IPR013984">
    <property type="entry name" value="Ald_Fedxn_OxRdtase_dom2"/>
</dbReference>
<dbReference type="InterPro" id="IPR036503">
    <property type="entry name" value="Ald_Fedxn_OxRdtase_N_sf"/>
</dbReference>
<accession>A0AB33YZD5</accession>
<dbReference type="AlphaFoldDB" id="A0AB33YZD5"/>
<evidence type="ECO:0000256" key="3">
    <source>
        <dbReference type="ARBA" id="ARBA00022485"/>
    </source>
</evidence>
<proteinExistence type="inferred from homology"/>
<dbReference type="Gene3D" id="1.10.569.10">
    <property type="entry name" value="Aldehyde Ferredoxin Oxidoreductase Protein, subunit A, domain 2"/>
    <property type="match status" value="1"/>
</dbReference>
<dbReference type="InterPro" id="IPR001203">
    <property type="entry name" value="OxRdtase_Ald_Fedxn_C"/>
</dbReference>
<feature type="domain" description="Aldehyde ferredoxin oxidoreductase N-terminal" evidence="9">
    <location>
        <begin position="3"/>
        <end position="206"/>
    </location>
</feature>
<dbReference type="PANTHER" id="PTHR30038">
    <property type="entry name" value="ALDEHYDE FERREDOXIN OXIDOREDUCTASE"/>
    <property type="match status" value="1"/>
</dbReference>
<dbReference type="SMART" id="SM00790">
    <property type="entry name" value="AFOR_N"/>
    <property type="match status" value="1"/>
</dbReference>
<evidence type="ECO:0000313" key="10">
    <source>
        <dbReference type="EMBL" id="EPD12407.1"/>
    </source>
</evidence>
<name>A0AB33YZD5_9GAMM</name>
<evidence type="ECO:0000259" key="9">
    <source>
        <dbReference type="SMART" id="SM00790"/>
    </source>
</evidence>
<keyword evidence="3" id="KW-0004">4Fe-4S</keyword>
<dbReference type="GO" id="GO:0046872">
    <property type="term" value="F:metal ion binding"/>
    <property type="evidence" value="ECO:0007669"/>
    <property type="project" value="UniProtKB-KW"/>
</dbReference>
<reference evidence="10 11" key="1">
    <citation type="journal article" date="2013" name="Genome Announc.">
        <title>Genome Sequence of the Pyrene- and Fluoranthene-Degrading Bacterium Cycloclasticus sp. Strain PY97M.</title>
        <authorList>
            <person name="Cui Z."/>
            <person name="Xu G."/>
            <person name="Li Q."/>
            <person name="Gao W."/>
            <person name="Zheng L."/>
        </authorList>
    </citation>
    <scope>NUCLEOTIDE SEQUENCE [LARGE SCALE GENOMIC DNA]</scope>
    <source>
        <strain evidence="10 11">PY97M</strain>
    </source>
</reference>
<evidence type="ECO:0000256" key="6">
    <source>
        <dbReference type="ARBA" id="ARBA00023004"/>
    </source>
</evidence>
<keyword evidence="6" id="KW-0408">Iron</keyword>
<dbReference type="Gene3D" id="1.10.599.10">
    <property type="entry name" value="Aldehyde Ferredoxin Oxidoreductase Protein, subunit A, domain 3"/>
    <property type="match status" value="1"/>
</dbReference>
<keyword evidence="7" id="KW-0411">Iron-sulfur</keyword>
<comment type="similarity">
    <text evidence="2">Belongs to the AOR/FOR family.</text>
</comment>
<evidence type="ECO:0000256" key="5">
    <source>
        <dbReference type="ARBA" id="ARBA00023002"/>
    </source>
</evidence>
<dbReference type="InterPro" id="IPR036021">
    <property type="entry name" value="Tungsten_al_ferr_oxy-like_C"/>
</dbReference>